<proteinExistence type="predicted"/>
<reference evidence="4 5" key="1">
    <citation type="submission" date="2019-03" db="EMBL/GenBank/DDBJ databases">
        <title>Genomic Encyclopedia of Type Strains, Phase IV (KMG-IV): sequencing the most valuable type-strain genomes for metagenomic binning, comparative biology and taxonomic classification.</title>
        <authorList>
            <person name="Goeker M."/>
        </authorList>
    </citation>
    <scope>NUCLEOTIDE SEQUENCE [LARGE SCALE GENOMIC DNA]</scope>
    <source>
        <strain evidence="4 5">DSM 26752</strain>
    </source>
</reference>
<dbReference type="InterPro" id="IPR002509">
    <property type="entry name" value="NODB_dom"/>
</dbReference>
<comment type="caution">
    <text evidence="4">The sequence shown here is derived from an EMBL/GenBank/DDBJ whole genome shotgun (WGS) entry which is preliminary data.</text>
</comment>
<keyword evidence="5" id="KW-1185">Reference proteome</keyword>
<feature type="coiled-coil region" evidence="2">
    <location>
        <begin position="21"/>
        <end position="62"/>
    </location>
</feature>
<evidence type="ECO:0000313" key="5">
    <source>
        <dbReference type="Proteomes" id="UP000294567"/>
    </source>
</evidence>
<dbReference type="GO" id="GO:0016810">
    <property type="term" value="F:hydrolase activity, acting on carbon-nitrogen (but not peptide) bonds"/>
    <property type="evidence" value="ECO:0007669"/>
    <property type="project" value="InterPro"/>
</dbReference>
<dbReference type="PROSITE" id="PS51677">
    <property type="entry name" value="NODB"/>
    <property type="match status" value="1"/>
</dbReference>
<dbReference type="InterPro" id="IPR011330">
    <property type="entry name" value="Glyco_hydro/deAcase_b/a-brl"/>
</dbReference>
<dbReference type="RefSeq" id="WP_132025614.1">
    <property type="nucleotide sequence ID" value="NZ_CP068564.1"/>
</dbReference>
<keyword evidence="2" id="KW-0175">Coiled coil</keyword>
<dbReference type="EMBL" id="SMAE01000001">
    <property type="protein sequence ID" value="TCS91748.1"/>
    <property type="molecule type" value="Genomic_DNA"/>
</dbReference>
<dbReference type="Gene3D" id="3.20.20.370">
    <property type="entry name" value="Glycoside hydrolase/deacetylase"/>
    <property type="match status" value="1"/>
</dbReference>
<accession>A0A4R3L168</accession>
<dbReference type="SUPFAM" id="SSF88713">
    <property type="entry name" value="Glycoside hydrolase/deacetylase"/>
    <property type="match status" value="1"/>
</dbReference>
<gene>
    <name evidence="4" type="ORF">EDD65_101253</name>
</gene>
<dbReference type="PANTHER" id="PTHR34216">
    <property type="match status" value="1"/>
</dbReference>
<keyword evidence="1" id="KW-0732">Signal</keyword>
<dbReference type="InterPro" id="IPR051398">
    <property type="entry name" value="Polysacch_Deacetylase"/>
</dbReference>
<dbReference type="Pfam" id="PF01522">
    <property type="entry name" value="Polysacc_deac_1"/>
    <property type="match status" value="1"/>
</dbReference>
<protein>
    <submittedName>
        <fullName evidence="4">Polysaccharide deacetylase</fullName>
    </submittedName>
</protein>
<dbReference type="AlphaFoldDB" id="A0A4R3L168"/>
<name>A0A4R3L168_9FIRM</name>
<dbReference type="CDD" id="cd10966">
    <property type="entry name" value="CE4_yadE_5s"/>
    <property type="match status" value="1"/>
</dbReference>
<dbReference type="Proteomes" id="UP000294567">
    <property type="component" value="Unassembled WGS sequence"/>
</dbReference>
<evidence type="ECO:0000256" key="2">
    <source>
        <dbReference type="SAM" id="Coils"/>
    </source>
</evidence>
<evidence type="ECO:0000256" key="1">
    <source>
        <dbReference type="ARBA" id="ARBA00022729"/>
    </source>
</evidence>
<organism evidence="4 5">
    <name type="scientific">Keratinibaculum paraultunense</name>
    <dbReference type="NCBI Taxonomy" id="1278232"/>
    <lineage>
        <taxon>Bacteria</taxon>
        <taxon>Bacillati</taxon>
        <taxon>Bacillota</taxon>
        <taxon>Tissierellia</taxon>
        <taxon>Tissierellales</taxon>
        <taxon>Tepidimicrobiaceae</taxon>
        <taxon>Keratinibaculum</taxon>
    </lineage>
</organism>
<dbReference type="OrthoDB" id="9778320at2"/>
<feature type="domain" description="NodB homology" evidence="3">
    <location>
        <begin position="128"/>
        <end position="299"/>
    </location>
</feature>
<dbReference type="GO" id="GO:0005975">
    <property type="term" value="P:carbohydrate metabolic process"/>
    <property type="evidence" value="ECO:0007669"/>
    <property type="project" value="InterPro"/>
</dbReference>
<sequence>MKKLKIIFLITIILLGQTIGIAYAENNIENLEEKYQLLHEENKRLRNEILKLKNQISEKKAEKIPVLLYHHILKQEDIDKYNWSENNSVLSLETFEEQMNYLYENGFYTATLDELQSFLNGEITFPEKTVVITFDDGYLSNALYAYPIMKKYNFRGTIFMLGYRVDDIQASFNPSSTQSLSIHEAYKYEDVFDYESHTYKLHDVDKNGNKLLLASDKKTIINDLTMSKNLLNAKYFSYPYGVYDENTIKYLKDTGYEMAFTIKPGYVTKDLNKYELPRFSISPQVPFSRFKRIVNGIYE</sequence>
<evidence type="ECO:0000313" key="4">
    <source>
        <dbReference type="EMBL" id="TCS91748.1"/>
    </source>
</evidence>
<dbReference type="PANTHER" id="PTHR34216:SF13">
    <property type="entry name" value="XYLANASE_CHITIN DEACETYLASE"/>
    <property type="match status" value="1"/>
</dbReference>
<evidence type="ECO:0000259" key="3">
    <source>
        <dbReference type="PROSITE" id="PS51677"/>
    </source>
</evidence>